<accession>A0A0A9DD86</accession>
<protein>
    <recommendedName>
        <fullName evidence="1">R13L1/DRL21-like LRR repeat region domain-containing protein</fullName>
    </recommendedName>
</protein>
<name>A0A0A9DD86_ARUDO</name>
<dbReference type="InterPro" id="IPR032675">
    <property type="entry name" value="LRR_dom_sf"/>
</dbReference>
<proteinExistence type="predicted"/>
<evidence type="ECO:0000259" key="1">
    <source>
        <dbReference type="Pfam" id="PF25019"/>
    </source>
</evidence>
<reference evidence="2" key="2">
    <citation type="journal article" date="2015" name="Data Brief">
        <title>Shoot transcriptome of the giant reed, Arundo donax.</title>
        <authorList>
            <person name="Barrero R.A."/>
            <person name="Guerrero F.D."/>
            <person name="Moolhuijzen P."/>
            <person name="Goolsby J.A."/>
            <person name="Tidwell J."/>
            <person name="Bellgard S.E."/>
            <person name="Bellgard M.I."/>
        </authorList>
    </citation>
    <scope>NUCLEOTIDE SEQUENCE</scope>
    <source>
        <tissue evidence="2">Shoot tissue taken approximately 20 cm above the soil surface</tissue>
    </source>
</reference>
<dbReference type="PANTHER" id="PTHR47186">
    <property type="entry name" value="LEUCINE-RICH REPEAT-CONTAINING PROTEIN 57"/>
    <property type="match status" value="1"/>
</dbReference>
<feature type="domain" description="R13L1/DRL21-like LRR repeat region" evidence="1">
    <location>
        <begin position="2"/>
        <end position="50"/>
    </location>
</feature>
<dbReference type="EMBL" id="GBRH01212089">
    <property type="protein sequence ID" value="JAD85806.1"/>
    <property type="molecule type" value="Transcribed_RNA"/>
</dbReference>
<reference evidence="2" key="1">
    <citation type="submission" date="2014-09" db="EMBL/GenBank/DDBJ databases">
        <authorList>
            <person name="Magalhaes I.L.F."/>
            <person name="Oliveira U."/>
            <person name="Santos F.R."/>
            <person name="Vidigal T.H.D.A."/>
            <person name="Brescovit A.D."/>
            <person name="Santos A.J."/>
        </authorList>
    </citation>
    <scope>NUCLEOTIDE SEQUENCE</scope>
    <source>
        <tissue evidence="2">Shoot tissue taken approximately 20 cm above the soil surface</tissue>
    </source>
</reference>
<dbReference type="InterPro" id="IPR056789">
    <property type="entry name" value="LRR_R13L1-DRL21"/>
</dbReference>
<sequence>MGWMGVKSPSWLEGKWLNNLELIFLSGCNAWEQLPPLGQLPSVRTIWLQHLRKLRQIGPETHGSSSQQVPFKSLEELVLDDMLELIEWLWSGQTMRKLRNVVVKDCNKLRVLPPLPPKLTQITTARKGSGCHTTMM</sequence>
<dbReference type="Gene3D" id="3.80.10.10">
    <property type="entry name" value="Ribonuclease Inhibitor"/>
    <property type="match status" value="1"/>
</dbReference>
<dbReference type="SUPFAM" id="SSF52058">
    <property type="entry name" value="L domain-like"/>
    <property type="match status" value="1"/>
</dbReference>
<dbReference type="Pfam" id="PF25019">
    <property type="entry name" value="LRR_R13L1-DRL21"/>
    <property type="match status" value="1"/>
</dbReference>
<organism evidence="2">
    <name type="scientific">Arundo donax</name>
    <name type="common">Giant reed</name>
    <name type="synonym">Donax arundinaceus</name>
    <dbReference type="NCBI Taxonomy" id="35708"/>
    <lineage>
        <taxon>Eukaryota</taxon>
        <taxon>Viridiplantae</taxon>
        <taxon>Streptophyta</taxon>
        <taxon>Embryophyta</taxon>
        <taxon>Tracheophyta</taxon>
        <taxon>Spermatophyta</taxon>
        <taxon>Magnoliopsida</taxon>
        <taxon>Liliopsida</taxon>
        <taxon>Poales</taxon>
        <taxon>Poaceae</taxon>
        <taxon>PACMAD clade</taxon>
        <taxon>Arundinoideae</taxon>
        <taxon>Arundineae</taxon>
        <taxon>Arundo</taxon>
    </lineage>
</organism>
<dbReference type="PANTHER" id="PTHR47186:SF3">
    <property type="entry name" value="OS09G0267800 PROTEIN"/>
    <property type="match status" value="1"/>
</dbReference>
<dbReference type="AlphaFoldDB" id="A0A0A9DD86"/>
<evidence type="ECO:0000313" key="2">
    <source>
        <dbReference type="EMBL" id="JAD85806.1"/>
    </source>
</evidence>